<dbReference type="EMBL" id="MN740639">
    <property type="protein sequence ID" value="QHU36500.1"/>
    <property type="molecule type" value="Genomic_DNA"/>
</dbReference>
<proteinExistence type="predicted"/>
<reference evidence="1" key="1">
    <citation type="journal article" date="2020" name="Nature">
        <title>Giant virus diversity and host interactions through global metagenomics.</title>
        <authorList>
            <person name="Schulz F."/>
            <person name="Roux S."/>
            <person name="Paez-Espino D."/>
            <person name="Jungbluth S."/>
            <person name="Walsh D.A."/>
            <person name="Denef V.J."/>
            <person name="McMahon K.D."/>
            <person name="Konstantinidis K.T."/>
            <person name="Eloe-Fadrosh E.A."/>
            <person name="Kyrpides N.C."/>
            <person name="Woyke T."/>
        </authorList>
    </citation>
    <scope>NUCLEOTIDE SEQUENCE</scope>
    <source>
        <strain evidence="1">GVMAG-S-1035231-58</strain>
    </source>
</reference>
<sequence>MECRFAGFTFLFTHGQWFVHDPYWRPVTCVEWTGTEFRAPTLFADPMNPNYAFGSPDMKEYCESIETPEEVPERLVWIGTPEWFFDRPVVLSQCAPRTIESWRRMNVKRRTFRSKRGKAFTKRNWS</sequence>
<evidence type="ECO:0000313" key="1">
    <source>
        <dbReference type="EMBL" id="QHU36500.1"/>
    </source>
</evidence>
<dbReference type="AlphaFoldDB" id="A0A6C0M1H0"/>
<name>A0A6C0M1H0_9ZZZZ</name>
<accession>A0A6C0M1H0</accession>
<protein>
    <submittedName>
        <fullName evidence="1">Uncharacterized protein</fullName>
    </submittedName>
</protein>
<organism evidence="1">
    <name type="scientific">viral metagenome</name>
    <dbReference type="NCBI Taxonomy" id="1070528"/>
    <lineage>
        <taxon>unclassified sequences</taxon>
        <taxon>metagenomes</taxon>
        <taxon>organismal metagenomes</taxon>
    </lineage>
</organism>